<evidence type="ECO:0000313" key="10">
    <source>
        <dbReference type="EMBL" id="OIQ91425.1"/>
    </source>
</evidence>
<dbReference type="AlphaFoldDB" id="A0A1J5R6A3"/>
<dbReference type="CDD" id="cd05390">
    <property type="entry name" value="HypB"/>
    <property type="match status" value="1"/>
</dbReference>
<dbReference type="GO" id="GO:0051604">
    <property type="term" value="P:protein maturation"/>
    <property type="evidence" value="ECO:0007669"/>
    <property type="project" value="InterPro"/>
</dbReference>
<keyword evidence="6" id="KW-0862">Zinc</keyword>
<keyword evidence="4" id="KW-0547">Nucleotide-binding</keyword>
<dbReference type="EMBL" id="MLJW01000259">
    <property type="protein sequence ID" value="OIQ91425.1"/>
    <property type="molecule type" value="Genomic_DNA"/>
</dbReference>
<reference evidence="10" key="1">
    <citation type="submission" date="2016-10" db="EMBL/GenBank/DDBJ databases">
        <title>Sequence of Gallionella enrichment culture.</title>
        <authorList>
            <person name="Poehlein A."/>
            <person name="Muehling M."/>
            <person name="Daniel R."/>
        </authorList>
    </citation>
    <scope>NUCLEOTIDE SEQUENCE</scope>
</reference>
<dbReference type="NCBIfam" id="NF007775">
    <property type="entry name" value="PRK10463.1"/>
    <property type="match status" value="1"/>
</dbReference>
<dbReference type="GO" id="GO:0005525">
    <property type="term" value="F:GTP binding"/>
    <property type="evidence" value="ECO:0007669"/>
    <property type="project" value="UniProtKB-KW"/>
</dbReference>
<dbReference type="Pfam" id="PF02492">
    <property type="entry name" value="cobW"/>
    <property type="match status" value="1"/>
</dbReference>
<feature type="domain" description="CobW/HypB/UreG nucleotide-binding" evidence="9">
    <location>
        <begin position="101"/>
        <end position="259"/>
    </location>
</feature>
<evidence type="ECO:0000256" key="6">
    <source>
        <dbReference type="ARBA" id="ARBA00022833"/>
    </source>
</evidence>
<dbReference type="GO" id="GO:0008270">
    <property type="term" value="F:zinc ion binding"/>
    <property type="evidence" value="ECO:0007669"/>
    <property type="project" value="TreeGrafter"/>
</dbReference>
<evidence type="ECO:0000256" key="1">
    <source>
        <dbReference type="ARBA" id="ARBA00006211"/>
    </source>
</evidence>
<keyword evidence="2" id="KW-0533">Nickel</keyword>
<evidence type="ECO:0000256" key="5">
    <source>
        <dbReference type="ARBA" id="ARBA00022801"/>
    </source>
</evidence>
<feature type="region of interest" description="Disordered" evidence="8">
    <location>
        <begin position="11"/>
        <end position="65"/>
    </location>
</feature>
<dbReference type="GO" id="GO:0016151">
    <property type="term" value="F:nickel cation binding"/>
    <property type="evidence" value="ECO:0007669"/>
    <property type="project" value="InterPro"/>
</dbReference>
<comment type="similarity">
    <text evidence="1">Belongs to the SIMIBI class G3E GTPase family. HypB/HupM subfamily.</text>
</comment>
<sequence>MCTVCGCGGEHAHDHGHSHDHAHEHDHDHPHDHPHDHDHGHDHEHEHEHGHHYGHGAAGAQAPGMSQARMVRIEQDILGHNNRYAAENRARFAARGILALNLVSSPGSGKTTLLCRSARDLAARWPVAVIEGDQQTSFDADRIRATGAPALQVNTGKGCHLDAHMIGHALADLRPADQSVLFIENVGNLVCPAGFDLGEAAKVVILSVTEGEDKPLKYPDMFAAARLMILNKVDLLPHLAFDVERCVAFARQVNPGIELIRLSATSGEGLDLWYDWIGRRRQAVLENRVAALEADLAAARHGLQE</sequence>
<proteinExistence type="inferred from homology"/>
<comment type="caution">
    <text evidence="10">The sequence shown here is derived from an EMBL/GenBank/DDBJ whole genome shotgun (WGS) entry which is preliminary data.</text>
</comment>
<organism evidence="10">
    <name type="scientific">mine drainage metagenome</name>
    <dbReference type="NCBI Taxonomy" id="410659"/>
    <lineage>
        <taxon>unclassified sequences</taxon>
        <taxon>metagenomes</taxon>
        <taxon>ecological metagenomes</taxon>
    </lineage>
</organism>
<protein>
    <submittedName>
        <fullName evidence="10">Hydrogenase isoenzymes nickel incorporation protein HypB</fullName>
    </submittedName>
</protein>
<dbReference type="InterPro" id="IPR004392">
    <property type="entry name" value="Hyd_mat_HypB"/>
</dbReference>
<dbReference type="InterPro" id="IPR003495">
    <property type="entry name" value="CobW/HypB/UreG_nucleotide-bd"/>
</dbReference>
<evidence type="ECO:0000256" key="8">
    <source>
        <dbReference type="SAM" id="MobiDB-lite"/>
    </source>
</evidence>
<evidence type="ECO:0000256" key="4">
    <source>
        <dbReference type="ARBA" id="ARBA00022741"/>
    </source>
</evidence>
<dbReference type="PANTHER" id="PTHR30134">
    <property type="entry name" value="HYDROGENASE PROTEIN ASSEMBLY PROTEIN, NICKEL CHAPERONE"/>
    <property type="match status" value="1"/>
</dbReference>
<keyword evidence="3" id="KW-0479">Metal-binding</keyword>
<dbReference type="PANTHER" id="PTHR30134:SF2">
    <property type="entry name" value="HYDROGENASE MATURATION FACTOR HYPB"/>
    <property type="match status" value="1"/>
</dbReference>
<keyword evidence="7" id="KW-0342">GTP-binding</keyword>
<evidence type="ECO:0000256" key="2">
    <source>
        <dbReference type="ARBA" id="ARBA00022596"/>
    </source>
</evidence>
<dbReference type="InterPro" id="IPR027417">
    <property type="entry name" value="P-loop_NTPase"/>
</dbReference>
<dbReference type="SUPFAM" id="SSF52540">
    <property type="entry name" value="P-loop containing nucleoside triphosphate hydrolases"/>
    <property type="match status" value="1"/>
</dbReference>
<name>A0A1J5R6A3_9ZZZZ</name>
<feature type="compositionally biased region" description="Basic and acidic residues" evidence="8">
    <location>
        <begin position="11"/>
        <end position="51"/>
    </location>
</feature>
<accession>A0A1J5R6A3</accession>
<dbReference type="Gene3D" id="3.40.50.300">
    <property type="entry name" value="P-loop containing nucleotide triphosphate hydrolases"/>
    <property type="match status" value="1"/>
</dbReference>
<gene>
    <name evidence="10" type="primary">hypB_7</name>
    <name evidence="10" type="ORF">GALL_266300</name>
</gene>
<dbReference type="NCBIfam" id="TIGR00073">
    <property type="entry name" value="hypB"/>
    <property type="match status" value="1"/>
</dbReference>
<evidence type="ECO:0000256" key="7">
    <source>
        <dbReference type="ARBA" id="ARBA00023134"/>
    </source>
</evidence>
<keyword evidence="5" id="KW-0378">Hydrolase</keyword>
<evidence type="ECO:0000259" key="9">
    <source>
        <dbReference type="Pfam" id="PF02492"/>
    </source>
</evidence>
<evidence type="ECO:0000256" key="3">
    <source>
        <dbReference type="ARBA" id="ARBA00022723"/>
    </source>
</evidence>
<dbReference type="GO" id="GO:0003924">
    <property type="term" value="F:GTPase activity"/>
    <property type="evidence" value="ECO:0007669"/>
    <property type="project" value="InterPro"/>
</dbReference>